<dbReference type="PANTHER" id="PTHR43390">
    <property type="entry name" value="SIGNAL PEPTIDASE I"/>
    <property type="match status" value="1"/>
</dbReference>
<reference evidence="6 7" key="1">
    <citation type="submission" date="2020-06" db="EMBL/GenBank/DDBJ databases">
        <authorList>
            <person name="Chanama M."/>
        </authorList>
    </citation>
    <scope>NUCLEOTIDE SEQUENCE [LARGE SCALE GENOMIC DNA]</scope>
    <source>
        <strain evidence="6 7">TBRC6557</strain>
    </source>
</reference>
<feature type="transmembrane region" description="Helical" evidence="4">
    <location>
        <begin position="25"/>
        <end position="48"/>
    </location>
</feature>
<evidence type="ECO:0000313" key="7">
    <source>
        <dbReference type="Proteomes" id="UP000546126"/>
    </source>
</evidence>
<evidence type="ECO:0000256" key="2">
    <source>
        <dbReference type="ARBA" id="ARBA00009370"/>
    </source>
</evidence>
<evidence type="ECO:0000256" key="3">
    <source>
        <dbReference type="PIRSR" id="PIRSR600223-1"/>
    </source>
</evidence>
<evidence type="ECO:0000313" key="6">
    <source>
        <dbReference type="EMBL" id="NUW46701.1"/>
    </source>
</evidence>
<dbReference type="Pfam" id="PF10502">
    <property type="entry name" value="Peptidase_S26"/>
    <property type="match status" value="1"/>
</dbReference>
<dbReference type="AlphaFoldDB" id="A0A7Y6IZ39"/>
<proteinExistence type="inferred from homology"/>
<dbReference type="Gene3D" id="2.10.109.10">
    <property type="entry name" value="Umud Fragment, subunit A"/>
    <property type="match status" value="1"/>
</dbReference>
<keyword evidence="4" id="KW-0812">Transmembrane</keyword>
<evidence type="ECO:0000256" key="1">
    <source>
        <dbReference type="ARBA" id="ARBA00004401"/>
    </source>
</evidence>
<dbReference type="GO" id="GO:0004252">
    <property type="term" value="F:serine-type endopeptidase activity"/>
    <property type="evidence" value="ECO:0007669"/>
    <property type="project" value="InterPro"/>
</dbReference>
<dbReference type="SUPFAM" id="SSF51306">
    <property type="entry name" value="LexA/Signal peptidase"/>
    <property type="match status" value="1"/>
</dbReference>
<comment type="caution">
    <text evidence="6">The sequence shown here is derived from an EMBL/GenBank/DDBJ whole genome shotgun (WGS) entry which is preliminary data.</text>
</comment>
<dbReference type="GO" id="GO:0005886">
    <property type="term" value="C:plasma membrane"/>
    <property type="evidence" value="ECO:0007669"/>
    <property type="project" value="UniProtKB-SubCell"/>
</dbReference>
<comment type="similarity">
    <text evidence="2 4">Belongs to the peptidase S26 family.</text>
</comment>
<feature type="domain" description="Peptidase S26" evidence="5">
    <location>
        <begin position="22"/>
        <end position="184"/>
    </location>
</feature>
<keyword evidence="7" id="KW-1185">Reference proteome</keyword>
<protein>
    <recommendedName>
        <fullName evidence="4">Signal peptidase I</fullName>
        <ecNumber evidence="4">3.4.21.89</ecNumber>
    </recommendedName>
</protein>
<keyword evidence="4" id="KW-0645">Protease</keyword>
<dbReference type="EC" id="3.4.21.89" evidence="4"/>
<dbReference type="GO" id="GO:0006465">
    <property type="term" value="P:signal peptide processing"/>
    <property type="evidence" value="ECO:0007669"/>
    <property type="project" value="InterPro"/>
</dbReference>
<dbReference type="PRINTS" id="PR00727">
    <property type="entry name" value="LEADERPTASE"/>
</dbReference>
<accession>A0A7Y6IZ39</accession>
<keyword evidence="4" id="KW-0472">Membrane</keyword>
<comment type="catalytic activity">
    <reaction evidence="4">
        <text>Cleavage of hydrophobic, N-terminal signal or leader sequences from secreted and periplasmic proteins.</text>
        <dbReference type="EC" id="3.4.21.89"/>
    </reaction>
</comment>
<evidence type="ECO:0000259" key="5">
    <source>
        <dbReference type="Pfam" id="PF10502"/>
    </source>
</evidence>
<evidence type="ECO:0000256" key="4">
    <source>
        <dbReference type="RuleBase" id="RU362042"/>
    </source>
</evidence>
<dbReference type="EMBL" id="JABWGO010000019">
    <property type="protein sequence ID" value="NUW46701.1"/>
    <property type="molecule type" value="Genomic_DNA"/>
</dbReference>
<dbReference type="InterPro" id="IPR019533">
    <property type="entry name" value="Peptidase_S26"/>
</dbReference>
<dbReference type="GO" id="GO:0009003">
    <property type="term" value="F:signal peptidase activity"/>
    <property type="evidence" value="ECO:0007669"/>
    <property type="project" value="UniProtKB-EC"/>
</dbReference>
<name>A0A7Y6IZ39_9ACTN</name>
<dbReference type="InterPro" id="IPR036286">
    <property type="entry name" value="LexA/Signal_pep-like_sf"/>
</dbReference>
<dbReference type="NCBIfam" id="TIGR02227">
    <property type="entry name" value="sigpep_I_bact"/>
    <property type="match status" value="1"/>
</dbReference>
<sequence length="202" mass="22261">MVGIKKPDAERDKPKKKGGGFRETVLLLILGVGIALLLQQFVIGSFYIPSGSMENTLHIDDRVFVNKLSGKPERGDIVVFKGWDADGNEDTIKRVIGVGGDTVACCDSKRRITVNGTPLDESSYLYPGDYPSKESFKYTVPPGKLWLMGDHRSNSRDSRAHVDEPGGGFISEDAVIGKAVVRYWPLSRGLIFTKPETFDKVK</sequence>
<feature type="active site" evidence="3">
    <location>
        <position position="52"/>
    </location>
</feature>
<dbReference type="PANTHER" id="PTHR43390:SF1">
    <property type="entry name" value="CHLOROPLAST PROCESSING PEPTIDASE"/>
    <property type="match status" value="1"/>
</dbReference>
<comment type="subcellular location">
    <subcellularLocation>
        <location evidence="1">Cell membrane</location>
        <topology evidence="1">Single-pass type II membrane protein</topology>
    </subcellularLocation>
    <subcellularLocation>
        <location evidence="4">Membrane</location>
        <topology evidence="4">Single-pass type II membrane protein</topology>
    </subcellularLocation>
</comment>
<dbReference type="RefSeq" id="WP_175606154.1">
    <property type="nucleotide sequence ID" value="NZ_JABWGO010000019.1"/>
</dbReference>
<gene>
    <name evidence="6" type="primary">lepB</name>
    <name evidence="6" type="ORF">HT134_42335</name>
</gene>
<dbReference type="InterPro" id="IPR000223">
    <property type="entry name" value="Pept_S26A_signal_pept_1"/>
</dbReference>
<organism evidence="6 7">
    <name type="scientific">Nonomuraea rhodomycinica</name>
    <dbReference type="NCBI Taxonomy" id="1712872"/>
    <lineage>
        <taxon>Bacteria</taxon>
        <taxon>Bacillati</taxon>
        <taxon>Actinomycetota</taxon>
        <taxon>Actinomycetes</taxon>
        <taxon>Streptosporangiales</taxon>
        <taxon>Streptosporangiaceae</taxon>
        <taxon>Nonomuraea</taxon>
    </lineage>
</organism>
<feature type="active site" evidence="3">
    <location>
        <position position="93"/>
    </location>
</feature>
<dbReference type="CDD" id="cd06530">
    <property type="entry name" value="S26_SPase_I"/>
    <property type="match status" value="1"/>
</dbReference>
<keyword evidence="4 6" id="KW-0378">Hydrolase</keyword>
<dbReference type="Proteomes" id="UP000546126">
    <property type="component" value="Unassembled WGS sequence"/>
</dbReference>
<keyword evidence="4" id="KW-1133">Transmembrane helix</keyword>